<keyword evidence="2" id="KW-1185">Reference proteome</keyword>
<dbReference type="AlphaFoldDB" id="H6SQI7"/>
<accession>H6SQI7</accession>
<dbReference type="NCBIfam" id="TIGR01611">
    <property type="entry name" value="tail_tube"/>
    <property type="match status" value="1"/>
</dbReference>
<protein>
    <submittedName>
        <fullName evidence="1">Phage major tail tube protein (Probable bacteriophage tail tube protein FII)</fullName>
    </submittedName>
</protein>
<dbReference type="PATRIC" id="fig|1150469.3.peg.3477"/>
<reference evidence="1 2" key="1">
    <citation type="submission" date="2012-02" db="EMBL/GenBank/DDBJ databases">
        <title>Shotgun genome sequence of Phaeospirillum photometricum DSM 122.</title>
        <authorList>
            <person name="Duquesne K."/>
            <person name="Sturgis J."/>
        </authorList>
    </citation>
    <scope>NUCLEOTIDE SEQUENCE [LARGE SCALE GENOMIC DNA]</scope>
    <source>
        <strain evidence="2">DSM122</strain>
    </source>
</reference>
<dbReference type="eggNOG" id="COG3498">
    <property type="taxonomic scope" value="Bacteria"/>
</dbReference>
<dbReference type="HOGENOM" id="CLU_130297_2_1_5"/>
<dbReference type="KEGG" id="rpm:RSPPHO_03080"/>
<evidence type="ECO:0000313" key="2">
    <source>
        <dbReference type="Proteomes" id="UP000033220"/>
    </source>
</evidence>
<dbReference type="RefSeq" id="WP_014416334.1">
    <property type="nucleotide sequence ID" value="NC_017059.1"/>
</dbReference>
<organism evidence="1 2">
    <name type="scientific">Pararhodospirillum photometricum DSM 122</name>
    <dbReference type="NCBI Taxonomy" id="1150469"/>
    <lineage>
        <taxon>Bacteria</taxon>
        <taxon>Pseudomonadati</taxon>
        <taxon>Pseudomonadota</taxon>
        <taxon>Alphaproteobacteria</taxon>
        <taxon>Rhodospirillales</taxon>
        <taxon>Rhodospirillaceae</taxon>
        <taxon>Pararhodospirillum</taxon>
    </lineage>
</organism>
<dbReference type="OrthoDB" id="3078668at2"/>
<dbReference type="InterPro" id="IPR006498">
    <property type="entry name" value="Tail_tube"/>
</dbReference>
<dbReference type="Pfam" id="PF04985">
    <property type="entry name" value="Phage_tube"/>
    <property type="match status" value="1"/>
</dbReference>
<dbReference type="EMBL" id="HE663493">
    <property type="protein sequence ID" value="CCG09706.1"/>
    <property type="molecule type" value="Genomic_DNA"/>
</dbReference>
<dbReference type="Proteomes" id="UP000033220">
    <property type="component" value="Chromosome DSM 122"/>
</dbReference>
<sequence length="171" mass="18851">MLPRVLKNFNVIVDGHPMAGVAEELELPDLDRKMDEYRGGGMLGEVSLDLGLEKLSLTFTLAQFDLVVLNNWGVWGASGLGVRFLGAARADDDAGAVEAIEVAGRGRWKKIELGSVKTGDRSKMKIEMPLTYYRYRSNSRDIIEIDLINNIERVNGTDRQATVNQAIGLSL</sequence>
<name>H6SQI7_PARPM</name>
<evidence type="ECO:0000313" key="1">
    <source>
        <dbReference type="EMBL" id="CCG09706.1"/>
    </source>
</evidence>
<proteinExistence type="predicted"/>
<gene>
    <name evidence="1" type="ORF">RSPPHO_03080</name>
</gene>
<dbReference type="STRING" id="1150469.RSPPHO_03080"/>